<dbReference type="EMBL" id="ML769751">
    <property type="protein sequence ID" value="KAE9388296.1"/>
    <property type="molecule type" value="Genomic_DNA"/>
</dbReference>
<reference evidence="1" key="1">
    <citation type="journal article" date="2019" name="Environ. Microbiol.">
        <title>Fungal ecological strategies reflected in gene transcription - a case study of two litter decomposers.</title>
        <authorList>
            <person name="Barbi F."/>
            <person name="Kohler A."/>
            <person name="Barry K."/>
            <person name="Baskaran P."/>
            <person name="Daum C."/>
            <person name="Fauchery L."/>
            <person name="Ihrmark K."/>
            <person name="Kuo A."/>
            <person name="LaButti K."/>
            <person name="Lipzen A."/>
            <person name="Morin E."/>
            <person name="Grigoriev I.V."/>
            <person name="Henrissat B."/>
            <person name="Lindahl B."/>
            <person name="Martin F."/>
        </authorList>
    </citation>
    <scope>NUCLEOTIDE SEQUENCE</scope>
    <source>
        <strain evidence="1">JB14</strain>
    </source>
</reference>
<protein>
    <submittedName>
        <fullName evidence="1">Uncharacterized protein</fullName>
    </submittedName>
</protein>
<dbReference type="Pfam" id="PF14223">
    <property type="entry name" value="Retrotran_gag_2"/>
    <property type="match status" value="1"/>
</dbReference>
<dbReference type="Proteomes" id="UP000799118">
    <property type="component" value="Unassembled WGS sequence"/>
</dbReference>
<gene>
    <name evidence="1" type="ORF">BT96DRAFT_947713</name>
</gene>
<organism evidence="1 2">
    <name type="scientific">Gymnopus androsaceus JB14</name>
    <dbReference type="NCBI Taxonomy" id="1447944"/>
    <lineage>
        <taxon>Eukaryota</taxon>
        <taxon>Fungi</taxon>
        <taxon>Dikarya</taxon>
        <taxon>Basidiomycota</taxon>
        <taxon>Agaricomycotina</taxon>
        <taxon>Agaricomycetes</taxon>
        <taxon>Agaricomycetidae</taxon>
        <taxon>Agaricales</taxon>
        <taxon>Marasmiineae</taxon>
        <taxon>Omphalotaceae</taxon>
        <taxon>Gymnopus</taxon>
    </lineage>
</organism>
<evidence type="ECO:0000313" key="1">
    <source>
        <dbReference type="EMBL" id="KAE9388296.1"/>
    </source>
</evidence>
<dbReference type="OrthoDB" id="3054003at2759"/>
<sequence length="247" mass="27887">MSSGNSPLNVPMFPKASQLSGQDTWRAFKDRVELNVQVRGLHGHLSGSTPKPTPATYIYTAQTSSLPNSQYPSPGEWNQCDRMVASIIYLNCTDPIGIGIERDDAAAKTWKYLVKKYEARDEQQIHIANTNLREHKFNPETTSMEEHEKKMKNLLKTLHNLGGTCNNYQFRLIVIASMPEAWKDYMLNVPGMFSAKAFTYLHCLYLDKIGCTRDTQDDYVKKQVAALFAQHLATHAASSSTPSPRRE</sequence>
<keyword evidence="2" id="KW-1185">Reference proteome</keyword>
<name>A0A6A4GS81_9AGAR</name>
<proteinExistence type="predicted"/>
<accession>A0A6A4GS81</accession>
<evidence type="ECO:0000313" key="2">
    <source>
        <dbReference type="Proteomes" id="UP000799118"/>
    </source>
</evidence>
<dbReference type="AlphaFoldDB" id="A0A6A4GS81"/>